<evidence type="ECO:0000313" key="1">
    <source>
        <dbReference type="EMBL" id="PFR82979.1"/>
    </source>
</evidence>
<proteinExistence type="predicted"/>
<dbReference type="AlphaFoldDB" id="A0AA44TC13"/>
<protein>
    <submittedName>
        <fullName evidence="1">Uncharacterized protein</fullName>
    </submittedName>
</protein>
<dbReference type="EMBL" id="NVBO01000445">
    <property type="protein sequence ID" value="PFR82979.1"/>
    <property type="molecule type" value="Genomic_DNA"/>
</dbReference>
<evidence type="ECO:0000313" key="2">
    <source>
        <dbReference type="Proteomes" id="UP000226357"/>
    </source>
</evidence>
<sequence length="76" mass="8680">MKTTLSHSNQPIIESFEAQNEGIDFGLQTYNLDANLFPEYVRSTLSAKAGYYQQGIWKTSVHLILLLLGRHLVREL</sequence>
<accession>A0AA44TC13</accession>
<dbReference type="Proteomes" id="UP000226357">
    <property type="component" value="Unassembled WGS sequence"/>
</dbReference>
<organism evidence="1 2">
    <name type="scientific">Bacillus cereus</name>
    <dbReference type="NCBI Taxonomy" id="1396"/>
    <lineage>
        <taxon>Bacteria</taxon>
        <taxon>Bacillati</taxon>
        <taxon>Bacillota</taxon>
        <taxon>Bacilli</taxon>
        <taxon>Bacillales</taxon>
        <taxon>Bacillaceae</taxon>
        <taxon>Bacillus</taxon>
        <taxon>Bacillus cereus group</taxon>
    </lineage>
</organism>
<reference evidence="1 2" key="1">
    <citation type="submission" date="2017-09" db="EMBL/GenBank/DDBJ databases">
        <title>Large-scale bioinformatics analysis of Bacillus genomes uncovers conserved roles of natural products in bacterial physiology.</title>
        <authorList>
            <consortium name="Agbiome Team Llc"/>
            <person name="Bleich R.M."/>
            <person name="Grubbs K.J."/>
            <person name="Santa Maria K.C."/>
            <person name="Allen S.E."/>
            <person name="Farag S."/>
            <person name="Shank E.A."/>
            <person name="Bowers A."/>
        </authorList>
    </citation>
    <scope>NUCLEOTIDE SEQUENCE [LARGE SCALE GENOMIC DNA]</scope>
    <source>
        <strain evidence="1 2">AFS067272</strain>
    </source>
</reference>
<gene>
    <name evidence="1" type="ORF">COK38_26860</name>
</gene>
<comment type="caution">
    <text evidence="1">The sequence shown here is derived from an EMBL/GenBank/DDBJ whole genome shotgun (WGS) entry which is preliminary data.</text>
</comment>
<name>A0AA44TC13_BACCE</name>